<dbReference type="InterPro" id="IPR055348">
    <property type="entry name" value="DctQ"/>
</dbReference>
<name>A0A5C8NUP1_9BURK</name>
<dbReference type="InterPro" id="IPR007387">
    <property type="entry name" value="TRAP_DctQ"/>
</dbReference>
<comment type="function">
    <text evidence="9">Part of the tripartite ATP-independent periplasmic (TRAP) transport system.</text>
</comment>
<dbReference type="Pfam" id="PF04290">
    <property type="entry name" value="DctQ"/>
    <property type="match status" value="1"/>
</dbReference>
<evidence type="ECO:0000256" key="8">
    <source>
        <dbReference type="ARBA" id="ARBA00038436"/>
    </source>
</evidence>
<sequence>MFIALSLIVVGETVARKLFSFSLQGADELGGYILAVGSGLAFTIAFVERAHIRIDLIQALLPATARALLDWVSVVSMAALALLLAYVGWLVVDETIEFRSNAPTPWATPLIYPQGIWYATLVIFALVALAAAVRATWMLLRGRSAQMVAEFGPKSAQDELAAELEDLNKR</sequence>
<comment type="caution">
    <text evidence="9">Lacks conserved residue(s) required for the propagation of feature annotation.</text>
</comment>
<evidence type="ECO:0000256" key="9">
    <source>
        <dbReference type="RuleBase" id="RU369079"/>
    </source>
</evidence>
<feature type="transmembrane region" description="Helical" evidence="9">
    <location>
        <begin position="68"/>
        <end position="92"/>
    </location>
</feature>
<evidence type="ECO:0000256" key="4">
    <source>
        <dbReference type="ARBA" id="ARBA00022519"/>
    </source>
</evidence>
<dbReference type="GO" id="GO:0005886">
    <property type="term" value="C:plasma membrane"/>
    <property type="evidence" value="ECO:0007669"/>
    <property type="project" value="UniProtKB-SubCell"/>
</dbReference>
<comment type="subcellular location">
    <subcellularLocation>
        <location evidence="1 9">Cell inner membrane</location>
        <topology evidence="1 9">Multi-pass membrane protein</topology>
    </subcellularLocation>
</comment>
<feature type="transmembrane region" description="Helical" evidence="9">
    <location>
        <begin position="31"/>
        <end position="47"/>
    </location>
</feature>
<proteinExistence type="inferred from homology"/>
<evidence type="ECO:0000256" key="5">
    <source>
        <dbReference type="ARBA" id="ARBA00022692"/>
    </source>
</evidence>
<dbReference type="OrthoDB" id="6160477at2"/>
<evidence type="ECO:0000256" key="2">
    <source>
        <dbReference type="ARBA" id="ARBA00022448"/>
    </source>
</evidence>
<dbReference type="EMBL" id="VDUY01000005">
    <property type="protein sequence ID" value="TXL64893.1"/>
    <property type="molecule type" value="Genomic_DNA"/>
</dbReference>
<dbReference type="PANTHER" id="PTHR35011">
    <property type="entry name" value="2,3-DIKETO-L-GULONATE TRAP TRANSPORTER SMALL PERMEASE PROTEIN YIAM"/>
    <property type="match status" value="1"/>
</dbReference>
<dbReference type="Proteomes" id="UP000321548">
    <property type="component" value="Unassembled WGS sequence"/>
</dbReference>
<evidence type="ECO:0000313" key="12">
    <source>
        <dbReference type="Proteomes" id="UP000321548"/>
    </source>
</evidence>
<evidence type="ECO:0000259" key="10">
    <source>
        <dbReference type="Pfam" id="PF04290"/>
    </source>
</evidence>
<evidence type="ECO:0000256" key="6">
    <source>
        <dbReference type="ARBA" id="ARBA00022989"/>
    </source>
</evidence>
<evidence type="ECO:0000313" key="11">
    <source>
        <dbReference type="EMBL" id="TXL64893.1"/>
    </source>
</evidence>
<keyword evidence="5 9" id="KW-0812">Transmembrane</keyword>
<comment type="subunit">
    <text evidence="9">The complex comprises the extracytoplasmic solute receptor protein and the two transmembrane proteins.</text>
</comment>
<feature type="transmembrane region" description="Helical" evidence="9">
    <location>
        <begin position="116"/>
        <end position="137"/>
    </location>
</feature>
<reference evidence="11 12" key="1">
    <citation type="submission" date="2019-06" db="EMBL/GenBank/DDBJ databases">
        <title>Quisquiliibacterium sp. nov., isolated from a maize field.</title>
        <authorList>
            <person name="Lin S.-Y."/>
            <person name="Tsai C.-F."/>
            <person name="Young C.-C."/>
        </authorList>
    </citation>
    <scope>NUCLEOTIDE SEQUENCE [LARGE SCALE GENOMIC DNA]</scope>
    <source>
        <strain evidence="11 12">CC-CFT501</strain>
    </source>
</reference>
<keyword evidence="12" id="KW-1185">Reference proteome</keyword>
<keyword evidence="6 9" id="KW-1133">Transmembrane helix</keyword>
<comment type="similarity">
    <text evidence="8 9">Belongs to the TRAP transporter small permease family.</text>
</comment>
<organism evidence="11 12">
    <name type="scientific">Zeimonas arvi</name>
    <dbReference type="NCBI Taxonomy" id="2498847"/>
    <lineage>
        <taxon>Bacteria</taxon>
        <taxon>Pseudomonadati</taxon>
        <taxon>Pseudomonadota</taxon>
        <taxon>Betaproteobacteria</taxon>
        <taxon>Burkholderiales</taxon>
        <taxon>Burkholderiaceae</taxon>
        <taxon>Zeimonas</taxon>
    </lineage>
</organism>
<dbReference type="AlphaFoldDB" id="A0A5C8NUP1"/>
<keyword evidence="3" id="KW-1003">Cell membrane</keyword>
<evidence type="ECO:0000256" key="7">
    <source>
        <dbReference type="ARBA" id="ARBA00023136"/>
    </source>
</evidence>
<accession>A0A5C8NUP1</accession>
<dbReference type="GO" id="GO:0022857">
    <property type="term" value="F:transmembrane transporter activity"/>
    <property type="evidence" value="ECO:0007669"/>
    <property type="project" value="UniProtKB-UniRule"/>
</dbReference>
<comment type="caution">
    <text evidence="11">The sequence shown here is derived from an EMBL/GenBank/DDBJ whole genome shotgun (WGS) entry which is preliminary data.</text>
</comment>
<evidence type="ECO:0000256" key="1">
    <source>
        <dbReference type="ARBA" id="ARBA00004429"/>
    </source>
</evidence>
<evidence type="ECO:0000256" key="3">
    <source>
        <dbReference type="ARBA" id="ARBA00022475"/>
    </source>
</evidence>
<keyword evidence="2 9" id="KW-0813">Transport</keyword>
<keyword evidence="7 9" id="KW-0472">Membrane</keyword>
<feature type="domain" description="Tripartite ATP-independent periplasmic transporters DctQ component" evidence="10">
    <location>
        <begin position="6"/>
        <end position="135"/>
    </location>
</feature>
<keyword evidence="4 9" id="KW-0997">Cell inner membrane</keyword>
<gene>
    <name evidence="11" type="ORF">FHP08_12990</name>
</gene>
<protein>
    <recommendedName>
        <fullName evidence="9">TRAP transporter small permease protein</fullName>
    </recommendedName>
</protein>